<dbReference type="AlphaFoldDB" id="A0A8S2R2A4"/>
<sequence>IRLRELKDKEHLLLPCFLADHDNSNTAGSGPAPSSTDESQQIDIVTPLVPPIVNNQQPIKPSSPAHFVIPSLPSLNRSLNFDKYEPVYVPITNNINHNNQSDTPVVISRRASSKHSRLTEKQKGKLRKRQSIPLLCDDNSNTQSNSSTMDTPNIENMMSNYQQCRNTNKERTTSIMEIGKVEFSEPISASASNGVMYPFGYIRPLGDKKF</sequence>
<feature type="non-terminal residue" evidence="1">
    <location>
        <position position="1"/>
    </location>
</feature>
<reference evidence="1" key="1">
    <citation type="submission" date="2021-02" db="EMBL/GenBank/DDBJ databases">
        <authorList>
            <person name="Nowell W R."/>
        </authorList>
    </citation>
    <scope>NUCLEOTIDE SEQUENCE</scope>
</reference>
<evidence type="ECO:0000313" key="1">
    <source>
        <dbReference type="EMBL" id="CAF4134559.1"/>
    </source>
</evidence>
<dbReference type="Proteomes" id="UP000681720">
    <property type="component" value="Unassembled WGS sequence"/>
</dbReference>
<proteinExistence type="predicted"/>
<accession>A0A8S2R2A4</accession>
<protein>
    <submittedName>
        <fullName evidence="1">Uncharacterized protein</fullName>
    </submittedName>
</protein>
<gene>
    <name evidence="1" type="ORF">GIL414_LOCUS18696</name>
</gene>
<name>A0A8S2R2A4_9BILA</name>
<evidence type="ECO:0000313" key="2">
    <source>
        <dbReference type="Proteomes" id="UP000681720"/>
    </source>
</evidence>
<organism evidence="1 2">
    <name type="scientific">Rotaria magnacalcarata</name>
    <dbReference type="NCBI Taxonomy" id="392030"/>
    <lineage>
        <taxon>Eukaryota</taxon>
        <taxon>Metazoa</taxon>
        <taxon>Spiralia</taxon>
        <taxon>Gnathifera</taxon>
        <taxon>Rotifera</taxon>
        <taxon>Eurotatoria</taxon>
        <taxon>Bdelloidea</taxon>
        <taxon>Philodinida</taxon>
        <taxon>Philodinidae</taxon>
        <taxon>Rotaria</taxon>
    </lineage>
</organism>
<dbReference type="EMBL" id="CAJOBJ010009299">
    <property type="protein sequence ID" value="CAF4134559.1"/>
    <property type="molecule type" value="Genomic_DNA"/>
</dbReference>
<comment type="caution">
    <text evidence="1">The sequence shown here is derived from an EMBL/GenBank/DDBJ whole genome shotgun (WGS) entry which is preliminary data.</text>
</comment>